<evidence type="ECO:0000256" key="2">
    <source>
        <dbReference type="ARBA" id="ARBA00022475"/>
    </source>
</evidence>
<feature type="transmembrane region" description="Helical" evidence="8">
    <location>
        <begin position="213"/>
        <end position="231"/>
    </location>
</feature>
<dbReference type="GO" id="GO:0016780">
    <property type="term" value="F:phosphotransferase activity, for other substituted phosphate groups"/>
    <property type="evidence" value="ECO:0007669"/>
    <property type="project" value="InterPro"/>
</dbReference>
<dbReference type="EMBL" id="CP029822">
    <property type="protein sequence ID" value="AZS50746.1"/>
    <property type="molecule type" value="Genomic_DNA"/>
</dbReference>
<accession>A0A3Q9JIZ8</accession>
<name>A0A3Q9JIZ8_9GAMM</name>
<protein>
    <submittedName>
        <fullName evidence="9">Glycosyltransferase family 4 protein</fullName>
    </submittedName>
</protein>
<feature type="transmembrane region" description="Helical" evidence="8">
    <location>
        <begin position="104"/>
        <end position="120"/>
    </location>
</feature>
<dbReference type="CDD" id="cd06854">
    <property type="entry name" value="GT_WbpL_WbcO_like"/>
    <property type="match status" value="1"/>
</dbReference>
<organism evidence="9 10">
    <name type="scientific">Entomomonas moraniae</name>
    <dbReference type="NCBI Taxonomy" id="2213226"/>
    <lineage>
        <taxon>Bacteria</taxon>
        <taxon>Pseudomonadati</taxon>
        <taxon>Pseudomonadota</taxon>
        <taxon>Gammaproteobacteria</taxon>
        <taxon>Pseudomonadales</taxon>
        <taxon>Pseudomonadaceae</taxon>
        <taxon>Entomomonas</taxon>
    </lineage>
</organism>
<dbReference type="GO" id="GO:0044038">
    <property type="term" value="P:cell wall macromolecule biosynthetic process"/>
    <property type="evidence" value="ECO:0007669"/>
    <property type="project" value="TreeGrafter"/>
</dbReference>
<dbReference type="Pfam" id="PF00953">
    <property type="entry name" value="Glycos_transf_4"/>
    <property type="match status" value="1"/>
</dbReference>
<feature type="transmembrane region" description="Helical" evidence="8">
    <location>
        <begin position="182"/>
        <end position="201"/>
    </location>
</feature>
<feature type="transmembrane region" description="Helical" evidence="8">
    <location>
        <begin position="73"/>
        <end position="92"/>
    </location>
</feature>
<dbReference type="GO" id="GO:0071555">
    <property type="term" value="P:cell wall organization"/>
    <property type="evidence" value="ECO:0007669"/>
    <property type="project" value="TreeGrafter"/>
</dbReference>
<evidence type="ECO:0000256" key="7">
    <source>
        <dbReference type="PIRSR" id="PIRSR600715-1"/>
    </source>
</evidence>
<feature type="transmembrane region" description="Helical" evidence="8">
    <location>
        <begin position="237"/>
        <end position="256"/>
    </location>
</feature>
<keyword evidence="5 8" id="KW-1133">Transmembrane helix</keyword>
<evidence type="ECO:0000256" key="1">
    <source>
        <dbReference type="ARBA" id="ARBA00004651"/>
    </source>
</evidence>
<evidence type="ECO:0000256" key="8">
    <source>
        <dbReference type="SAM" id="Phobius"/>
    </source>
</evidence>
<dbReference type="Proteomes" id="UP000273143">
    <property type="component" value="Chromosome"/>
</dbReference>
<dbReference type="RefSeq" id="WP_127163318.1">
    <property type="nucleotide sequence ID" value="NZ_CP029822.1"/>
</dbReference>
<keyword evidence="7" id="KW-0479">Metal-binding</keyword>
<keyword evidence="6 8" id="KW-0472">Membrane</keyword>
<feature type="transmembrane region" description="Helical" evidence="8">
    <location>
        <begin position="314"/>
        <end position="331"/>
    </location>
</feature>
<feature type="binding site" evidence="7">
    <location>
        <position position="212"/>
    </location>
    <ligand>
        <name>Mg(2+)</name>
        <dbReference type="ChEBI" id="CHEBI:18420"/>
    </ligand>
</feature>
<comment type="cofactor">
    <cofactor evidence="7">
        <name>Mg(2+)</name>
        <dbReference type="ChEBI" id="CHEBI:18420"/>
    </cofactor>
</comment>
<feature type="transmembrane region" description="Helical" evidence="8">
    <location>
        <begin position="126"/>
        <end position="145"/>
    </location>
</feature>
<evidence type="ECO:0000256" key="6">
    <source>
        <dbReference type="ARBA" id="ARBA00023136"/>
    </source>
</evidence>
<gene>
    <name evidence="9" type="ORF">DM558_08110</name>
</gene>
<evidence type="ECO:0000256" key="5">
    <source>
        <dbReference type="ARBA" id="ARBA00022989"/>
    </source>
</evidence>
<dbReference type="GO" id="GO:0005886">
    <property type="term" value="C:plasma membrane"/>
    <property type="evidence" value="ECO:0007669"/>
    <property type="project" value="UniProtKB-SubCell"/>
</dbReference>
<reference evidence="10" key="1">
    <citation type="submission" date="2018-06" db="EMBL/GenBank/DDBJ databases">
        <title>Complete genome of Pseudomonas insecticola strain QZS01.</title>
        <authorList>
            <person name="Wang J."/>
            <person name="Su Q."/>
        </authorList>
    </citation>
    <scope>NUCLEOTIDE SEQUENCE [LARGE SCALE GENOMIC DNA]</scope>
    <source>
        <strain evidence="10">QZS01</strain>
    </source>
</reference>
<dbReference type="GO" id="GO:0046872">
    <property type="term" value="F:metal ion binding"/>
    <property type="evidence" value="ECO:0007669"/>
    <property type="project" value="UniProtKB-KW"/>
</dbReference>
<feature type="transmembrane region" description="Helical" evidence="8">
    <location>
        <begin position="49"/>
        <end position="67"/>
    </location>
</feature>
<keyword evidence="4 8" id="KW-0812">Transmembrane</keyword>
<feature type="transmembrane region" description="Helical" evidence="8">
    <location>
        <begin position="157"/>
        <end position="176"/>
    </location>
</feature>
<dbReference type="KEGG" id="emo:DM558_08110"/>
<evidence type="ECO:0000313" key="10">
    <source>
        <dbReference type="Proteomes" id="UP000273143"/>
    </source>
</evidence>
<proteinExistence type="predicted"/>
<dbReference type="GO" id="GO:0009103">
    <property type="term" value="P:lipopolysaccharide biosynthetic process"/>
    <property type="evidence" value="ECO:0007669"/>
    <property type="project" value="TreeGrafter"/>
</dbReference>
<keyword evidence="7" id="KW-0460">Magnesium</keyword>
<dbReference type="AlphaFoldDB" id="A0A3Q9JIZ8"/>
<keyword evidence="2" id="KW-1003">Cell membrane</keyword>
<comment type="subcellular location">
    <subcellularLocation>
        <location evidence="1">Cell membrane</location>
        <topology evidence="1">Multi-pass membrane protein</topology>
    </subcellularLocation>
</comment>
<keyword evidence="10" id="KW-1185">Reference proteome</keyword>
<feature type="transmembrane region" description="Helical" evidence="8">
    <location>
        <begin position="287"/>
        <end position="308"/>
    </location>
</feature>
<dbReference type="InterPro" id="IPR000715">
    <property type="entry name" value="Glycosyl_transferase_4"/>
</dbReference>
<evidence type="ECO:0000256" key="3">
    <source>
        <dbReference type="ARBA" id="ARBA00022679"/>
    </source>
</evidence>
<dbReference type="PANTHER" id="PTHR22926">
    <property type="entry name" value="PHOSPHO-N-ACETYLMURAMOYL-PENTAPEPTIDE-TRANSFERASE"/>
    <property type="match status" value="1"/>
</dbReference>
<evidence type="ECO:0000313" key="9">
    <source>
        <dbReference type="EMBL" id="AZS50746.1"/>
    </source>
</evidence>
<sequence length="339" mass="37561">MQGLVFLYFVTATIGTGLLTYLIRHYALAKNLLDIPNQRSSHTVPTPRGGGVAFVVVFLLLLPFLFMAGFISLAFLIAFLGAGIAVGIVGFLDDKWCVATKWRLLVHFFAALWILYWMHGFPPLNIMGISIPAVLTTMLAFFYLVWLLNLYNFMDGINGIASVEAITVCFSGAIFYSISGYAFASCILLILMATVIGFVFWNFPVARIFMGDAGSGFLGIMIGGLSIQAAWASTPLFFAWLIVLGVFIVDATWTLINRLLQKQKVYEAHRSHAYQHAVDYFGKHTTVTLAVLCINIFWLLPIALLVVLHYLSGLLGLMIAYIPLCLLAYFFKAGSVQYN</sequence>
<dbReference type="PANTHER" id="PTHR22926:SF3">
    <property type="entry name" value="UNDECAPRENYL-PHOSPHATE ALPHA-N-ACETYLGLUCOSAMINYL 1-PHOSPHATE TRANSFERASE"/>
    <property type="match status" value="1"/>
</dbReference>
<keyword evidence="3 9" id="KW-0808">Transferase</keyword>
<feature type="binding site" evidence="7">
    <location>
        <position position="152"/>
    </location>
    <ligand>
        <name>Mg(2+)</name>
        <dbReference type="ChEBI" id="CHEBI:18420"/>
    </ligand>
</feature>
<feature type="transmembrane region" description="Helical" evidence="8">
    <location>
        <begin position="6"/>
        <end position="28"/>
    </location>
</feature>
<evidence type="ECO:0000256" key="4">
    <source>
        <dbReference type="ARBA" id="ARBA00022692"/>
    </source>
</evidence>